<reference evidence="2" key="1">
    <citation type="journal article" date="2021" name="Open Biol.">
        <title>Shared evolutionary footprints suggest mitochondrial oxidative damage underlies multiple complex I losses in fungi.</title>
        <authorList>
            <person name="Schikora-Tamarit M.A."/>
            <person name="Marcet-Houben M."/>
            <person name="Nosek J."/>
            <person name="Gabaldon T."/>
        </authorList>
    </citation>
    <scope>NUCLEOTIDE SEQUENCE</scope>
    <source>
        <strain evidence="2">CBS6075</strain>
    </source>
</reference>
<feature type="compositionally biased region" description="Low complexity" evidence="1">
    <location>
        <begin position="114"/>
        <end position="132"/>
    </location>
</feature>
<accession>A0A9P8P2A9</accession>
<sequence>MSTFGTLLMRSGCCNPISLSIPPNRDISCFSLVTNLPNNPLCSSIWSTISSVNRTWASTSMVFGSPMIPVSEAFLKISTSSGRSPCNSHSPNSSNLSLAEELNVSPSSSRARALTASSDMSTAQSSSLTTTLREGGASPAKSPAPDSLSCCFSAISAILVPPPPTLAEAVPLFLLFFGGGFFKMYVTSFCRGSQDVIFPHALQSLITLSSLVMVSSVSGFLHDGHSTNLLMKLSSTSCSFPASC</sequence>
<name>A0A9P8P2A9_9ASCO</name>
<keyword evidence="3" id="KW-1185">Reference proteome</keyword>
<dbReference type="GeneID" id="70237244"/>
<gene>
    <name evidence="2" type="ORF">OGAPHI_005280</name>
</gene>
<reference evidence="2" key="2">
    <citation type="submission" date="2021-01" db="EMBL/GenBank/DDBJ databases">
        <authorList>
            <person name="Schikora-Tamarit M.A."/>
        </authorList>
    </citation>
    <scope>NUCLEOTIDE SEQUENCE</scope>
    <source>
        <strain evidence="2">CBS6075</strain>
    </source>
</reference>
<comment type="caution">
    <text evidence="2">The sequence shown here is derived from an EMBL/GenBank/DDBJ whole genome shotgun (WGS) entry which is preliminary data.</text>
</comment>
<evidence type="ECO:0000313" key="3">
    <source>
        <dbReference type="Proteomes" id="UP000769157"/>
    </source>
</evidence>
<feature type="region of interest" description="Disordered" evidence="1">
    <location>
        <begin position="114"/>
        <end position="143"/>
    </location>
</feature>
<proteinExistence type="predicted"/>
<dbReference type="AlphaFoldDB" id="A0A9P8P2A9"/>
<dbReference type="RefSeq" id="XP_046060213.1">
    <property type="nucleotide sequence ID" value="XM_046206448.1"/>
</dbReference>
<dbReference type="EMBL" id="JAEUBE010000366">
    <property type="protein sequence ID" value="KAH3663877.1"/>
    <property type="molecule type" value="Genomic_DNA"/>
</dbReference>
<evidence type="ECO:0000313" key="2">
    <source>
        <dbReference type="EMBL" id="KAH3663877.1"/>
    </source>
</evidence>
<evidence type="ECO:0000256" key="1">
    <source>
        <dbReference type="SAM" id="MobiDB-lite"/>
    </source>
</evidence>
<dbReference type="Proteomes" id="UP000769157">
    <property type="component" value="Unassembled WGS sequence"/>
</dbReference>
<protein>
    <submittedName>
        <fullName evidence="2">Uncharacterized protein</fullName>
    </submittedName>
</protein>
<organism evidence="2 3">
    <name type="scientific">Ogataea philodendri</name>
    <dbReference type="NCBI Taxonomy" id="1378263"/>
    <lineage>
        <taxon>Eukaryota</taxon>
        <taxon>Fungi</taxon>
        <taxon>Dikarya</taxon>
        <taxon>Ascomycota</taxon>
        <taxon>Saccharomycotina</taxon>
        <taxon>Pichiomycetes</taxon>
        <taxon>Pichiales</taxon>
        <taxon>Pichiaceae</taxon>
        <taxon>Ogataea</taxon>
    </lineage>
</organism>